<accession>A0A1F6AS90</accession>
<evidence type="ECO:0000313" key="1">
    <source>
        <dbReference type="EMBL" id="OGG27556.1"/>
    </source>
</evidence>
<gene>
    <name evidence="1" type="ORF">A3A64_02890</name>
</gene>
<reference evidence="1 2" key="1">
    <citation type="journal article" date="2016" name="Nat. Commun.">
        <title>Thousands of microbial genomes shed light on interconnected biogeochemical processes in an aquifer system.</title>
        <authorList>
            <person name="Anantharaman K."/>
            <person name="Brown C.T."/>
            <person name="Hug L.A."/>
            <person name="Sharon I."/>
            <person name="Castelle C.J."/>
            <person name="Probst A.J."/>
            <person name="Thomas B.C."/>
            <person name="Singh A."/>
            <person name="Wilkins M.J."/>
            <person name="Karaoz U."/>
            <person name="Brodie E.L."/>
            <person name="Williams K.H."/>
            <person name="Hubbard S.S."/>
            <person name="Banfield J.F."/>
        </authorList>
    </citation>
    <scope>NUCLEOTIDE SEQUENCE [LARGE SCALE GENOMIC DNA]</scope>
</reference>
<protein>
    <recommendedName>
        <fullName evidence="3">BrnT family toxin</fullName>
    </recommendedName>
</protein>
<organism evidence="1 2">
    <name type="scientific">Candidatus Gottesmanbacteria bacterium RIFCSPLOWO2_01_FULL_48_11</name>
    <dbReference type="NCBI Taxonomy" id="1798395"/>
    <lineage>
        <taxon>Bacteria</taxon>
        <taxon>Candidatus Gottesmaniibacteriota</taxon>
    </lineage>
</organism>
<dbReference type="EMBL" id="MFJY01000043">
    <property type="protein sequence ID" value="OGG27556.1"/>
    <property type="molecule type" value="Genomic_DNA"/>
</dbReference>
<evidence type="ECO:0000313" key="2">
    <source>
        <dbReference type="Proteomes" id="UP000178305"/>
    </source>
</evidence>
<dbReference type="Gene3D" id="3.10.450.530">
    <property type="entry name" value="Ribonuclease toxin, BrnT, of type II toxin-antitoxin system"/>
    <property type="match status" value="1"/>
</dbReference>
<evidence type="ECO:0008006" key="3">
    <source>
        <dbReference type="Google" id="ProtNLM"/>
    </source>
</evidence>
<proteinExistence type="predicted"/>
<name>A0A1F6AS90_9BACT</name>
<dbReference type="InterPro" id="IPR038573">
    <property type="entry name" value="BrnT_sf"/>
</dbReference>
<dbReference type="AlphaFoldDB" id="A0A1F6AS90"/>
<comment type="caution">
    <text evidence="1">The sequence shown here is derived from an EMBL/GenBank/DDBJ whole genome shotgun (WGS) entry which is preliminary data.</text>
</comment>
<sequence>MIVIGWLIWDTHNVAHIARHEVTRQEVEEVCHGNYIIGEANHGRIMIIGPTQSGRALAAILDSEEEEGIWYPVTARSADRKERRKYAKEMGVKL</sequence>
<dbReference type="Proteomes" id="UP000178305">
    <property type="component" value="Unassembled WGS sequence"/>
</dbReference>